<feature type="transmembrane region" description="Helical" evidence="1">
    <location>
        <begin position="207"/>
        <end position="228"/>
    </location>
</feature>
<keyword evidence="1" id="KW-0472">Membrane</keyword>
<gene>
    <name evidence="3" type="ORF">K489DRAFT_382660</name>
</gene>
<organism evidence="3">
    <name type="scientific">Dissoconium aciculare CBS 342.82</name>
    <dbReference type="NCBI Taxonomy" id="1314786"/>
    <lineage>
        <taxon>Eukaryota</taxon>
        <taxon>Fungi</taxon>
        <taxon>Dikarya</taxon>
        <taxon>Ascomycota</taxon>
        <taxon>Pezizomycotina</taxon>
        <taxon>Dothideomycetes</taxon>
        <taxon>Dothideomycetidae</taxon>
        <taxon>Mycosphaerellales</taxon>
        <taxon>Dissoconiaceae</taxon>
        <taxon>Dissoconium</taxon>
    </lineage>
</organism>
<sequence length="370" mass="42071">MSNFGTFGSFELNSILRGAQLTVVGAHRALQNPGIFTSDHYRQAAIAVAAGIAIRLALSIPTIGIRVFIQFLGLFTDLEDVTWDNDIIDGVQFIEHSVLQVPFFLMSLMRYLSPAMDGMFMDSLNWVDSTYIRKHQSEDPTQLRAMYYPNLRLYSSATEKKEKKNPRGALFAFLQRFGKRAALSLGVYLLSFLPVVGRFVLPAASFYTFHKAVGLPPAVLVFGSSLFLPRKYLVMFLQSYFSSRSLMRELLEPYFSRIRYTPQQKKAWFHDREGVLYGFALAFFVFLKIPLLGVLIYGIAEASTAYLITKITEPPPPPAEAEEFKKKDVRWVNKHEFLQLPLDGLDKFNIAEKSNSSAERLKTPLRQQFT</sequence>
<evidence type="ECO:0000313" key="3">
    <source>
        <dbReference type="RefSeq" id="XP_033457756.1"/>
    </source>
</evidence>
<feature type="transmembrane region" description="Helical" evidence="1">
    <location>
        <begin position="275"/>
        <end position="300"/>
    </location>
</feature>
<dbReference type="RefSeq" id="XP_033457756.1">
    <property type="nucleotide sequence ID" value="XM_033605430.1"/>
</dbReference>
<reference evidence="3" key="2">
    <citation type="submission" date="2020-04" db="EMBL/GenBank/DDBJ databases">
        <authorList>
            <consortium name="NCBI Genome Project"/>
        </authorList>
    </citation>
    <scope>NUCLEOTIDE SEQUENCE</scope>
    <source>
        <strain evidence="3">CBS 342.82</strain>
    </source>
</reference>
<reference evidence="3" key="3">
    <citation type="submission" date="2025-08" db="UniProtKB">
        <authorList>
            <consortium name="RefSeq"/>
        </authorList>
    </citation>
    <scope>IDENTIFICATION</scope>
    <source>
        <strain evidence="3">CBS 342.82</strain>
    </source>
</reference>
<reference evidence="3" key="1">
    <citation type="submission" date="2020-01" db="EMBL/GenBank/DDBJ databases">
        <authorList>
            <consortium name="DOE Joint Genome Institute"/>
            <person name="Haridas S."/>
            <person name="Albert R."/>
            <person name="Binder M."/>
            <person name="Bloem J."/>
            <person name="Labutti K."/>
            <person name="Salamov A."/>
            <person name="Andreopoulos B."/>
            <person name="Baker S.E."/>
            <person name="Barry K."/>
            <person name="Bills G."/>
            <person name="Bluhm B.H."/>
            <person name="Cannon C."/>
            <person name="Castanera R."/>
            <person name="Culley D.E."/>
            <person name="Daum C."/>
            <person name="Ezra D."/>
            <person name="Gonzalez J.B."/>
            <person name="Henrissat B."/>
            <person name="Kuo A."/>
            <person name="Liang C."/>
            <person name="Lipzen A."/>
            <person name="Lutzoni F."/>
            <person name="Magnuson J."/>
            <person name="Mondo S."/>
            <person name="Nolan M."/>
            <person name="Ohm R."/>
            <person name="Pangilinan J."/>
            <person name="Park H.-J."/>
            <person name="Ramirez L."/>
            <person name="Alfaro M."/>
            <person name="Sun H."/>
            <person name="Tritt A."/>
            <person name="Yoshinaga Y."/>
            <person name="Zwiers L.-H."/>
            <person name="Turgeon B.G."/>
            <person name="Goodwin S.B."/>
            <person name="Spatafora J.W."/>
            <person name="Crous P.W."/>
            <person name="Grigoriev I.V."/>
        </authorList>
    </citation>
    <scope>NUCLEOTIDE SEQUENCE</scope>
    <source>
        <strain evidence="3">CBS 342.82</strain>
    </source>
</reference>
<protein>
    <recommendedName>
        <fullName evidence="4">Transmembrane protein UsgS</fullName>
    </recommendedName>
</protein>
<feature type="transmembrane region" description="Helical" evidence="1">
    <location>
        <begin position="44"/>
        <end position="73"/>
    </location>
</feature>
<dbReference type="Proteomes" id="UP000504637">
    <property type="component" value="Unplaced"/>
</dbReference>
<keyword evidence="1" id="KW-0812">Transmembrane</keyword>
<proteinExistence type="predicted"/>
<evidence type="ECO:0000256" key="1">
    <source>
        <dbReference type="SAM" id="Phobius"/>
    </source>
</evidence>
<dbReference type="PANTHER" id="PTHR38421">
    <property type="entry name" value="TRANSMEMBRANE PROTEIN USGS"/>
    <property type="match status" value="1"/>
</dbReference>
<dbReference type="AlphaFoldDB" id="A0A6J3LY78"/>
<keyword evidence="2" id="KW-1185">Reference proteome</keyword>
<feature type="transmembrane region" description="Helical" evidence="1">
    <location>
        <begin position="181"/>
        <end position="201"/>
    </location>
</feature>
<evidence type="ECO:0000313" key="2">
    <source>
        <dbReference type="Proteomes" id="UP000504637"/>
    </source>
</evidence>
<dbReference type="GeneID" id="54363230"/>
<evidence type="ECO:0008006" key="4">
    <source>
        <dbReference type="Google" id="ProtNLM"/>
    </source>
</evidence>
<keyword evidence="1" id="KW-1133">Transmembrane helix</keyword>
<dbReference type="PANTHER" id="PTHR38421:SF1">
    <property type="entry name" value="TRANSMEMBRANE PROTEIN"/>
    <property type="match status" value="1"/>
</dbReference>
<name>A0A6J3LY78_9PEZI</name>
<dbReference type="OrthoDB" id="10041630at2759"/>
<accession>A0A6J3LY78</accession>